<dbReference type="STRING" id="5288.A0A5C5G0G2"/>
<dbReference type="OrthoDB" id="2527312at2759"/>
<dbReference type="AlphaFoldDB" id="A0A5C5G0G2"/>
<keyword evidence="3" id="KW-1185">Reference proteome</keyword>
<feature type="compositionally biased region" description="Basic residues" evidence="1">
    <location>
        <begin position="1"/>
        <end position="12"/>
    </location>
</feature>
<protein>
    <submittedName>
        <fullName evidence="2">Uncharacterized protein</fullName>
    </submittedName>
</protein>
<accession>A0A5C5G0G2</accession>
<name>A0A5C5G0G2_9BASI</name>
<feature type="compositionally biased region" description="Pro residues" evidence="1">
    <location>
        <begin position="188"/>
        <end position="197"/>
    </location>
</feature>
<comment type="caution">
    <text evidence="2">The sequence shown here is derived from an EMBL/GenBank/DDBJ whole genome shotgun (WGS) entry which is preliminary data.</text>
</comment>
<proteinExistence type="predicted"/>
<dbReference type="EMBL" id="SOZI01000043">
    <property type="protein sequence ID" value="TNY21471.1"/>
    <property type="molecule type" value="Genomic_DNA"/>
</dbReference>
<evidence type="ECO:0000313" key="2">
    <source>
        <dbReference type="EMBL" id="TNY21471.1"/>
    </source>
</evidence>
<feature type="compositionally biased region" description="Low complexity" evidence="1">
    <location>
        <begin position="36"/>
        <end position="49"/>
    </location>
</feature>
<sequence length="389" mass="41111">MRRGSRRRRAARAGRASPRLALRVARPPARRRGRAQARLAGSSSASSTRWRMERERKRRSSSRRRTTEAAGRRCSSSGRAARRCSARMSAYCRATGSCRRVRSGSSRRLTLSHAASACLPANGLADLSRTGALFSASAFVTLDRLTGAVRAFGVPASFETRDAACDAAARAALSAGVLELVHSRHRAPPGPTAPSPIGPSSASASSEPRRGKQTLPARSPEEQAALRRAAYGGFGASTAATVACALERDPAREWWKGEEEEREKVRPNPLIPLGAPVVKAPVAQRSLPLAEAGAAAAASRPASAAGSAQEVLMDGPAVSELKAYCLSKALPTPLVKHEALPGAPGAAHRVWLVVRDQRFELPSVRGTASAARERLATKVLRHLRAQGGG</sequence>
<feature type="region of interest" description="Disordered" evidence="1">
    <location>
        <begin position="1"/>
        <end position="76"/>
    </location>
</feature>
<evidence type="ECO:0000256" key="1">
    <source>
        <dbReference type="SAM" id="MobiDB-lite"/>
    </source>
</evidence>
<feature type="region of interest" description="Disordered" evidence="1">
    <location>
        <begin position="184"/>
        <end position="221"/>
    </location>
</feature>
<dbReference type="Proteomes" id="UP000311382">
    <property type="component" value="Unassembled WGS sequence"/>
</dbReference>
<gene>
    <name evidence="2" type="ORF">DMC30DRAFT_394966</name>
</gene>
<feature type="compositionally biased region" description="Low complexity" evidence="1">
    <location>
        <begin position="13"/>
        <end position="27"/>
    </location>
</feature>
<organism evidence="2 3">
    <name type="scientific">Rhodotorula diobovata</name>
    <dbReference type="NCBI Taxonomy" id="5288"/>
    <lineage>
        <taxon>Eukaryota</taxon>
        <taxon>Fungi</taxon>
        <taxon>Dikarya</taxon>
        <taxon>Basidiomycota</taxon>
        <taxon>Pucciniomycotina</taxon>
        <taxon>Microbotryomycetes</taxon>
        <taxon>Sporidiobolales</taxon>
        <taxon>Sporidiobolaceae</taxon>
        <taxon>Rhodotorula</taxon>
    </lineage>
</organism>
<evidence type="ECO:0000313" key="3">
    <source>
        <dbReference type="Proteomes" id="UP000311382"/>
    </source>
</evidence>
<reference evidence="2 3" key="1">
    <citation type="submission" date="2019-03" db="EMBL/GenBank/DDBJ databases">
        <title>Rhodosporidium diobovatum UCD-FST 08-225 genome sequencing, assembly, and annotation.</title>
        <authorList>
            <person name="Fakankun I.U."/>
            <person name="Fristensky B."/>
            <person name="Levin D.B."/>
        </authorList>
    </citation>
    <scope>NUCLEOTIDE SEQUENCE [LARGE SCALE GENOMIC DNA]</scope>
    <source>
        <strain evidence="2 3">UCD-FST 08-225</strain>
    </source>
</reference>